<evidence type="ECO:0000256" key="2">
    <source>
        <dbReference type="ARBA" id="ARBA00004851"/>
    </source>
</evidence>
<keyword evidence="18" id="KW-1185">Reference proteome</keyword>
<accession>A0A1W2TWM2</accession>
<sequence>MLGSVALAVFAAASSVIASPLELIKRTSPGTGTHNGFFYSFWTDGGGSVTYNNGDRGSYDVTWSNVNNFVAGKGWNPGASRIISYNGTWNGANVNSYLSVYGWTRNPLIEYYVVEAFGTYNPSTGATKLGTVTSDGGTYDIYRTQRVNQPSIEGTSTFYQFWSVRQQHRVGGTVNIDNHFKAWAASGLQLGTHDYQIVATEGYQSSGSAKIEVSAGSSGGGGTTPTPGDGGSGGCSVAKWGQCGGQGYTGCTTCASGSTCNAQSQYYSQCL</sequence>
<dbReference type="InterPro" id="IPR001137">
    <property type="entry name" value="Glyco_hydro_11"/>
</dbReference>
<dbReference type="InterPro" id="IPR013319">
    <property type="entry name" value="GH11/12"/>
</dbReference>
<evidence type="ECO:0000259" key="15">
    <source>
        <dbReference type="PROSITE" id="PS51164"/>
    </source>
</evidence>
<dbReference type="PROSITE" id="PS00562">
    <property type="entry name" value="CBM1_1"/>
    <property type="match status" value="1"/>
</dbReference>
<feature type="active site" description="Proton donor" evidence="11">
    <location>
        <position position="201"/>
    </location>
</feature>
<dbReference type="EMBL" id="DF977547">
    <property type="protein sequence ID" value="GAP93046.1"/>
    <property type="molecule type" value="Genomic_DNA"/>
</dbReference>
<name>A0A1W2TWM2_ROSNE</name>
<feature type="region of interest" description="Disordered" evidence="13">
    <location>
        <begin position="210"/>
        <end position="231"/>
    </location>
</feature>
<dbReference type="SMART" id="SM00236">
    <property type="entry name" value="fCBD"/>
    <property type="match status" value="1"/>
</dbReference>
<dbReference type="GO" id="GO:0030248">
    <property type="term" value="F:cellulose binding"/>
    <property type="evidence" value="ECO:0007669"/>
    <property type="project" value="InterPro"/>
</dbReference>
<evidence type="ECO:0000256" key="8">
    <source>
        <dbReference type="ARBA" id="ARBA00023277"/>
    </source>
</evidence>
<comment type="catalytic activity">
    <reaction evidence="1 11 12">
        <text>Endohydrolysis of (1-&gt;4)-beta-D-xylosidic linkages in xylans.</text>
        <dbReference type="EC" id="3.2.1.8"/>
    </reaction>
</comment>
<keyword evidence="5 11" id="KW-0858">Xylan degradation</keyword>
<dbReference type="InterPro" id="IPR018208">
    <property type="entry name" value="GH11_AS_1"/>
</dbReference>
<keyword evidence="10 11" id="KW-0624">Polysaccharide degradation</keyword>
<evidence type="ECO:0000256" key="11">
    <source>
        <dbReference type="PROSITE-ProRule" id="PRU01097"/>
    </source>
</evidence>
<feature type="domain" description="CBM1" evidence="15">
    <location>
        <begin position="235"/>
        <end position="271"/>
    </location>
</feature>
<dbReference type="InterPro" id="IPR013320">
    <property type="entry name" value="ConA-like_dom_sf"/>
</dbReference>
<feature type="compositionally biased region" description="Gly residues" evidence="13">
    <location>
        <begin position="217"/>
        <end position="231"/>
    </location>
</feature>
<feature type="signal peptide" evidence="14">
    <location>
        <begin position="1"/>
        <end position="18"/>
    </location>
</feature>
<evidence type="ECO:0000259" key="16">
    <source>
        <dbReference type="PROSITE" id="PS51761"/>
    </source>
</evidence>
<evidence type="ECO:0000256" key="10">
    <source>
        <dbReference type="ARBA" id="ARBA00023326"/>
    </source>
</evidence>
<dbReference type="PROSITE" id="PS51761">
    <property type="entry name" value="GH11_3"/>
    <property type="match status" value="1"/>
</dbReference>
<gene>
    <name evidence="17" type="ORF">SAMD00023353_10200040</name>
</gene>
<keyword evidence="8 11" id="KW-0119">Carbohydrate metabolism</keyword>
<organism evidence="17">
    <name type="scientific">Rosellinia necatrix</name>
    <name type="common">White root-rot fungus</name>
    <dbReference type="NCBI Taxonomy" id="77044"/>
    <lineage>
        <taxon>Eukaryota</taxon>
        <taxon>Fungi</taxon>
        <taxon>Dikarya</taxon>
        <taxon>Ascomycota</taxon>
        <taxon>Pezizomycotina</taxon>
        <taxon>Sordariomycetes</taxon>
        <taxon>Xylariomycetidae</taxon>
        <taxon>Xylariales</taxon>
        <taxon>Xylariaceae</taxon>
        <taxon>Rosellinia</taxon>
    </lineage>
</organism>
<comment type="similarity">
    <text evidence="3 11 12">Belongs to the glycosyl hydrolase 11 (cellulase G) family.</text>
</comment>
<dbReference type="OMA" id="ISLYGWT"/>
<dbReference type="GO" id="GO:0031176">
    <property type="term" value="F:endo-1,4-beta-xylanase activity"/>
    <property type="evidence" value="ECO:0007669"/>
    <property type="project" value="UniProtKB-UniRule"/>
</dbReference>
<keyword evidence="6 14" id="KW-0732">Signal</keyword>
<dbReference type="AlphaFoldDB" id="A0A1W2TWM2"/>
<keyword evidence="7 11" id="KW-0378">Hydrolase</keyword>
<dbReference type="Gene3D" id="2.60.120.180">
    <property type="match status" value="1"/>
</dbReference>
<dbReference type="PANTHER" id="PTHR46828">
    <property type="entry name" value="ENDO-1,4-BETA-XYLANASE A-RELATED"/>
    <property type="match status" value="1"/>
</dbReference>
<dbReference type="PROSITE" id="PS00776">
    <property type="entry name" value="GH11_1"/>
    <property type="match status" value="1"/>
</dbReference>
<dbReference type="EC" id="3.2.1.8" evidence="4 11"/>
<proteinExistence type="inferred from homology"/>
<dbReference type="SUPFAM" id="SSF49899">
    <property type="entry name" value="Concanavalin A-like lectins/glucanases"/>
    <property type="match status" value="1"/>
</dbReference>
<dbReference type="PRINTS" id="PR00911">
    <property type="entry name" value="GLHYDRLASE11"/>
</dbReference>
<evidence type="ECO:0000313" key="18">
    <source>
        <dbReference type="Proteomes" id="UP000054516"/>
    </source>
</evidence>
<evidence type="ECO:0000256" key="14">
    <source>
        <dbReference type="SAM" id="SignalP"/>
    </source>
</evidence>
<comment type="pathway">
    <text evidence="2 11 12">Glycan degradation; xylan degradation.</text>
</comment>
<dbReference type="InterPro" id="IPR000254">
    <property type="entry name" value="CBD"/>
</dbReference>
<dbReference type="UniPathway" id="UPA00114"/>
<dbReference type="GO" id="GO:0005576">
    <property type="term" value="C:extracellular region"/>
    <property type="evidence" value="ECO:0007669"/>
    <property type="project" value="InterPro"/>
</dbReference>
<dbReference type="SUPFAM" id="SSF57180">
    <property type="entry name" value="Cellulose-binding domain"/>
    <property type="match status" value="1"/>
</dbReference>
<protein>
    <recommendedName>
        <fullName evidence="4 11">Endo-1,4-beta-xylanase</fullName>
        <ecNumber evidence="4 11">3.2.1.8</ecNumber>
    </recommendedName>
</protein>
<dbReference type="Proteomes" id="UP000054516">
    <property type="component" value="Unassembled WGS sequence"/>
</dbReference>
<feature type="active site" description="Nucleophile" evidence="11">
    <location>
        <position position="110"/>
    </location>
</feature>
<dbReference type="Pfam" id="PF00734">
    <property type="entry name" value="CBM_1"/>
    <property type="match status" value="1"/>
</dbReference>
<feature type="domain" description="GH11" evidence="16">
    <location>
        <begin position="25"/>
        <end position="214"/>
    </location>
</feature>
<dbReference type="Pfam" id="PF00457">
    <property type="entry name" value="Glyco_hydro_11"/>
    <property type="match status" value="1"/>
</dbReference>
<evidence type="ECO:0000256" key="7">
    <source>
        <dbReference type="ARBA" id="ARBA00022801"/>
    </source>
</evidence>
<dbReference type="GO" id="GO:0045493">
    <property type="term" value="P:xylan catabolic process"/>
    <property type="evidence" value="ECO:0007669"/>
    <property type="project" value="UniProtKB-UniRule"/>
</dbReference>
<dbReference type="PROSITE" id="PS51164">
    <property type="entry name" value="CBM1_2"/>
    <property type="match status" value="1"/>
</dbReference>
<dbReference type="OrthoDB" id="2115822at2759"/>
<evidence type="ECO:0000256" key="9">
    <source>
        <dbReference type="ARBA" id="ARBA00023295"/>
    </source>
</evidence>
<keyword evidence="9 11" id="KW-0326">Glycosidase</keyword>
<dbReference type="FunFam" id="2.60.120.180:FF:000001">
    <property type="entry name" value="Endo-1,4-beta-xylanase"/>
    <property type="match status" value="1"/>
</dbReference>
<evidence type="ECO:0000256" key="6">
    <source>
        <dbReference type="ARBA" id="ARBA00022729"/>
    </source>
</evidence>
<dbReference type="InterPro" id="IPR035971">
    <property type="entry name" value="CBD_sf"/>
</dbReference>
<evidence type="ECO:0000256" key="13">
    <source>
        <dbReference type="SAM" id="MobiDB-lite"/>
    </source>
</evidence>
<evidence type="ECO:0000256" key="5">
    <source>
        <dbReference type="ARBA" id="ARBA00022651"/>
    </source>
</evidence>
<dbReference type="InterPro" id="IPR033119">
    <property type="entry name" value="GH11_AS_2"/>
</dbReference>
<feature type="chain" id="PRO_5010715382" description="Endo-1,4-beta-xylanase" evidence="14">
    <location>
        <begin position="19"/>
        <end position="271"/>
    </location>
</feature>
<evidence type="ECO:0000256" key="12">
    <source>
        <dbReference type="RuleBase" id="RU362015"/>
    </source>
</evidence>
<dbReference type="STRING" id="77044.A0A1W2TWM2"/>
<evidence type="ECO:0000256" key="1">
    <source>
        <dbReference type="ARBA" id="ARBA00000681"/>
    </source>
</evidence>
<reference evidence="17" key="1">
    <citation type="submission" date="2016-03" db="EMBL/GenBank/DDBJ databases">
        <title>Draft genome sequence of Rosellinia necatrix.</title>
        <authorList>
            <person name="Kanematsu S."/>
        </authorList>
    </citation>
    <scope>NUCLEOTIDE SEQUENCE [LARGE SCALE GENOMIC DNA]</scope>
    <source>
        <strain evidence="17">W97</strain>
    </source>
</reference>
<dbReference type="PROSITE" id="PS00777">
    <property type="entry name" value="GH11_2"/>
    <property type="match status" value="1"/>
</dbReference>
<evidence type="ECO:0000256" key="3">
    <source>
        <dbReference type="ARBA" id="ARBA00007792"/>
    </source>
</evidence>
<dbReference type="PANTHER" id="PTHR46828:SF2">
    <property type="entry name" value="ENDO-1,4-BETA-XYLANASE A-RELATED"/>
    <property type="match status" value="1"/>
</dbReference>
<evidence type="ECO:0000313" key="17">
    <source>
        <dbReference type="EMBL" id="GAP93046.1"/>
    </source>
</evidence>
<dbReference type="InterPro" id="IPR033123">
    <property type="entry name" value="GH11_dom"/>
</dbReference>
<evidence type="ECO:0000256" key="4">
    <source>
        <dbReference type="ARBA" id="ARBA00012590"/>
    </source>
</evidence>